<dbReference type="KEGG" id="ovi:T265_12322"/>
<dbReference type="Proteomes" id="UP000054324">
    <property type="component" value="Unassembled WGS sequence"/>
</dbReference>
<dbReference type="EMBL" id="KL604456">
    <property type="protein sequence ID" value="KER18284.1"/>
    <property type="molecule type" value="Genomic_DNA"/>
</dbReference>
<dbReference type="RefSeq" id="XP_009177969.1">
    <property type="nucleotide sequence ID" value="XM_009179705.1"/>
</dbReference>
<gene>
    <name evidence="1" type="ORF">T265_12322</name>
</gene>
<accession>A0A074ZSP1</accession>
<dbReference type="GeneID" id="20326490"/>
<dbReference type="CTD" id="20326490"/>
<dbReference type="AlphaFoldDB" id="A0A074ZSP1"/>
<proteinExistence type="predicted"/>
<name>A0A074ZSP1_OPIVI</name>
<organism evidence="1 2">
    <name type="scientific">Opisthorchis viverrini</name>
    <name type="common">Southeast Asian liver fluke</name>
    <dbReference type="NCBI Taxonomy" id="6198"/>
    <lineage>
        <taxon>Eukaryota</taxon>
        <taxon>Metazoa</taxon>
        <taxon>Spiralia</taxon>
        <taxon>Lophotrochozoa</taxon>
        <taxon>Platyhelminthes</taxon>
        <taxon>Trematoda</taxon>
        <taxon>Digenea</taxon>
        <taxon>Opisthorchiida</taxon>
        <taxon>Opisthorchiata</taxon>
        <taxon>Opisthorchiidae</taxon>
        <taxon>Opisthorchis</taxon>
    </lineage>
</organism>
<sequence>MWWSLTGAAAGPAKRQPAPVSILEMPPYEPTLKMEAMPPRNPPQTEHTRKCWRRVDWDDLNEIFTQYDLHSDRVKHKVHGYLRAPFRARICEAQS</sequence>
<protein>
    <submittedName>
        <fullName evidence="1">Uncharacterized protein</fullName>
    </submittedName>
</protein>
<reference evidence="1 2" key="1">
    <citation type="submission" date="2013-11" db="EMBL/GenBank/DDBJ databases">
        <title>Opisthorchis viverrini - life in the bile duct.</title>
        <authorList>
            <person name="Young N.D."/>
            <person name="Nagarajan N."/>
            <person name="Lin S.J."/>
            <person name="Korhonen P.K."/>
            <person name="Jex A.R."/>
            <person name="Hall R.S."/>
            <person name="Safavi-Hemami H."/>
            <person name="Kaewkong W."/>
            <person name="Bertrand D."/>
            <person name="Gao S."/>
            <person name="Seet Q."/>
            <person name="Wongkham S."/>
            <person name="Teh B.T."/>
            <person name="Wongkham C."/>
            <person name="Intapan P.M."/>
            <person name="Maleewong W."/>
            <person name="Yang X."/>
            <person name="Hu M."/>
            <person name="Wang Z."/>
            <person name="Hofmann A."/>
            <person name="Sternberg P.W."/>
            <person name="Tan P."/>
            <person name="Wang J."/>
            <person name="Gasser R.B."/>
        </authorList>
    </citation>
    <scope>NUCLEOTIDE SEQUENCE [LARGE SCALE GENOMIC DNA]</scope>
</reference>
<evidence type="ECO:0000313" key="2">
    <source>
        <dbReference type="Proteomes" id="UP000054324"/>
    </source>
</evidence>
<evidence type="ECO:0000313" key="1">
    <source>
        <dbReference type="EMBL" id="KER18284.1"/>
    </source>
</evidence>
<keyword evidence="2" id="KW-1185">Reference proteome</keyword>